<gene>
    <name evidence="5" type="ORF">C2S53_010977</name>
</gene>
<keyword evidence="4" id="KW-0732">Signal</keyword>
<keyword evidence="4" id="KW-0052">Apoplast</keyword>
<name>A0AAD4P8W9_PERFH</name>
<organism evidence="5 6">
    <name type="scientific">Perilla frutescens var. hirtella</name>
    <name type="common">Perilla citriodora</name>
    <name type="synonym">Perilla setoyensis</name>
    <dbReference type="NCBI Taxonomy" id="608512"/>
    <lineage>
        <taxon>Eukaryota</taxon>
        <taxon>Viridiplantae</taxon>
        <taxon>Streptophyta</taxon>
        <taxon>Embryophyta</taxon>
        <taxon>Tracheophyta</taxon>
        <taxon>Spermatophyta</taxon>
        <taxon>Magnoliopsida</taxon>
        <taxon>eudicotyledons</taxon>
        <taxon>Gunneridae</taxon>
        <taxon>Pentapetalae</taxon>
        <taxon>asterids</taxon>
        <taxon>lamiids</taxon>
        <taxon>Lamiales</taxon>
        <taxon>Lamiaceae</taxon>
        <taxon>Nepetoideae</taxon>
        <taxon>Elsholtzieae</taxon>
        <taxon>Perilla</taxon>
    </lineage>
</organism>
<evidence type="ECO:0000256" key="4">
    <source>
        <dbReference type="RuleBase" id="RU363099"/>
    </source>
</evidence>
<dbReference type="GO" id="GO:0048046">
    <property type="term" value="C:apoplast"/>
    <property type="evidence" value="ECO:0007669"/>
    <property type="project" value="UniProtKB-SubCell"/>
</dbReference>
<feature type="signal peptide" evidence="4">
    <location>
        <begin position="1"/>
        <end position="22"/>
    </location>
</feature>
<keyword evidence="6" id="KW-1185">Reference proteome</keyword>
<protein>
    <recommendedName>
        <fullName evidence="4">Dirigent protein</fullName>
    </recommendedName>
</protein>
<evidence type="ECO:0000256" key="3">
    <source>
        <dbReference type="ARBA" id="ARBA00022525"/>
    </source>
</evidence>
<evidence type="ECO:0000313" key="6">
    <source>
        <dbReference type="Proteomes" id="UP001190926"/>
    </source>
</evidence>
<dbReference type="InterPro" id="IPR044859">
    <property type="entry name" value="Allene_oxi_cyc_Dirigent"/>
</dbReference>
<comment type="subunit">
    <text evidence="2 4">Homodimer.</text>
</comment>
<evidence type="ECO:0000313" key="5">
    <source>
        <dbReference type="EMBL" id="KAH6831324.1"/>
    </source>
</evidence>
<dbReference type="EMBL" id="SDAM02000091">
    <property type="protein sequence ID" value="KAH6831324.1"/>
    <property type="molecule type" value="Genomic_DNA"/>
</dbReference>
<proteinExistence type="inferred from homology"/>
<reference evidence="5 6" key="1">
    <citation type="journal article" date="2021" name="Nat. Commun.">
        <title>Incipient diploidization of the medicinal plant Perilla within 10,000 years.</title>
        <authorList>
            <person name="Zhang Y."/>
            <person name="Shen Q."/>
            <person name="Leng L."/>
            <person name="Zhang D."/>
            <person name="Chen S."/>
            <person name="Shi Y."/>
            <person name="Ning Z."/>
            <person name="Chen S."/>
        </authorList>
    </citation>
    <scope>NUCLEOTIDE SEQUENCE [LARGE SCALE GENOMIC DNA]</scope>
    <source>
        <strain evidence="6">cv. PC099</strain>
    </source>
</reference>
<dbReference type="InterPro" id="IPR004265">
    <property type="entry name" value="Dirigent"/>
</dbReference>
<dbReference type="PANTHER" id="PTHR21495">
    <property type="entry name" value="NUCLEOPORIN-RELATED"/>
    <property type="match status" value="1"/>
</dbReference>
<comment type="subcellular location">
    <subcellularLocation>
        <location evidence="4">Secreted</location>
        <location evidence="4">Extracellular space</location>
        <location evidence="4">Apoplast</location>
    </subcellularLocation>
</comment>
<dbReference type="Gene3D" id="2.40.480.10">
    <property type="entry name" value="Allene oxide cyclase-like"/>
    <property type="match status" value="1"/>
</dbReference>
<accession>A0AAD4P8W9</accession>
<dbReference type="AlphaFoldDB" id="A0AAD4P8W9"/>
<comment type="caution">
    <text evidence="5">The sequence shown here is derived from an EMBL/GenBank/DDBJ whole genome shotgun (WGS) entry which is preliminary data.</text>
</comment>
<evidence type="ECO:0000256" key="2">
    <source>
        <dbReference type="ARBA" id="ARBA00011738"/>
    </source>
</evidence>
<keyword evidence="3 4" id="KW-0964">Secreted</keyword>
<sequence length="203" mass="22435">MGKIIFNVTMFVISFLFVVASATRDVEEEAWFKNACTQRNEEAAVIHFYVQDLRAGGGPNATVYVVAESSISATSPTDFGEIHVCDDLLTTEPDPNSEVIGKVQGITISADFRVSGEGMYLNFYFTAGDYNGSTLTMLGRNEVMNEEREMPIVGGTGVFRLARGYALSSTYSYDVETRYAVMEYTLYVSYLGKPNVRRGIDVV</sequence>
<feature type="chain" id="PRO_5041771304" description="Dirigent protein" evidence="4">
    <location>
        <begin position="23"/>
        <end position="203"/>
    </location>
</feature>
<comment type="similarity">
    <text evidence="1 4">Belongs to the plant dirigent protein family.</text>
</comment>
<comment type="function">
    <text evidence="4">Dirigent proteins impart stereoselectivity on the phenoxy radical-coupling reaction, yielding optically active lignans from two molecules of coniferyl alcohol in the biosynthesis of lignans, flavonolignans, and alkaloids and thus plays a central role in plant secondary metabolism.</text>
</comment>
<dbReference type="GO" id="GO:0009699">
    <property type="term" value="P:phenylpropanoid biosynthetic process"/>
    <property type="evidence" value="ECO:0007669"/>
    <property type="project" value="UniProtKB-ARBA"/>
</dbReference>
<dbReference type="Proteomes" id="UP001190926">
    <property type="component" value="Unassembled WGS sequence"/>
</dbReference>
<evidence type="ECO:0000256" key="1">
    <source>
        <dbReference type="ARBA" id="ARBA00010746"/>
    </source>
</evidence>
<dbReference type="Pfam" id="PF03018">
    <property type="entry name" value="Dirigent"/>
    <property type="match status" value="1"/>
</dbReference>